<keyword evidence="4" id="KW-1185">Reference proteome</keyword>
<sequence length="190" mass="21384">MSADCTSYMNADKVLVSAFSCPGEDGEPGSIYCCGFQDLKYCCDDPNSFFPYEHNYMWWLSVGALIGLSIAAVVLLAFIITVQQVEKLEEVLYVKERCVEQDMYGPVLQANSRKLHLSEHTSKTVYPAPQKQKESLVFKLDWKNPTQEAKEHFESCSIAAVKPVNAQGPTWTSIQENEITIVTIHVHCRP</sequence>
<dbReference type="InterPro" id="IPR053891">
    <property type="entry name" value="Shisa_N"/>
</dbReference>
<evidence type="ECO:0000313" key="3">
    <source>
        <dbReference type="EMBL" id="CAI5777160.1"/>
    </source>
</evidence>
<dbReference type="Proteomes" id="UP001178461">
    <property type="component" value="Chromosome 6"/>
</dbReference>
<dbReference type="EMBL" id="OX395131">
    <property type="protein sequence ID" value="CAI5777160.1"/>
    <property type="molecule type" value="Genomic_DNA"/>
</dbReference>
<keyword evidence="1" id="KW-0812">Transmembrane</keyword>
<feature type="transmembrane region" description="Helical" evidence="1">
    <location>
        <begin position="56"/>
        <end position="80"/>
    </location>
</feature>
<gene>
    <name evidence="3" type="ORF">PODLI_1B009752</name>
</gene>
<evidence type="ECO:0000313" key="4">
    <source>
        <dbReference type="Proteomes" id="UP001178461"/>
    </source>
</evidence>
<dbReference type="AlphaFoldDB" id="A0AA35P8T5"/>
<keyword evidence="1" id="KW-1133">Transmembrane helix</keyword>
<proteinExistence type="predicted"/>
<feature type="domain" description="Shisa N-terminal" evidence="2">
    <location>
        <begin position="3"/>
        <end position="48"/>
    </location>
</feature>
<dbReference type="Pfam" id="PF13908">
    <property type="entry name" value="Shisa_N"/>
    <property type="match status" value="1"/>
</dbReference>
<evidence type="ECO:0000256" key="1">
    <source>
        <dbReference type="SAM" id="Phobius"/>
    </source>
</evidence>
<reference evidence="3" key="1">
    <citation type="submission" date="2022-12" db="EMBL/GenBank/DDBJ databases">
        <authorList>
            <person name="Alioto T."/>
            <person name="Alioto T."/>
            <person name="Gomez Garrido J."/>
        </authorList>
    </citation>
    <scope>NUCLEOTIDE SEQUENCE</scope>
</reference>
<name>A0AA35P8T5_9SAUR</name>
<evidence type="ECO:0000259" key="2">
    <source>
        <dbReference type="Pfam" id="PF13908"/>
    </source>
</evidence>
<organism evidence="3 4">
    <name type="scientific">Podarcis lilfordi</name>
    <name type="common">Lilford's wall lizard</name>
    <dbReference type="NCBI Taxonomy" id="74358"/>
    <lineage>
        <taxon>Eukaryota</taxon>
        <taxon>Metazoa</taxon>
        <taxon>Chordata</taxon>
        <taxon>Craniata</taxon>
        <taxon>Vertebrata</taxon>
        <taxon>Euteleostomi</taxon>
        <taxon>Lepidosauria</taxon>
        <taxon>Squamata</taxon>
        <taxon>Bifurcata</taxon>
        <taxon>Unidentata</taxon>
        <taxon>Episquamata</taxon>
        <taxon>Laterata</taxon>
        <taxon>Lacertibaenia</taxon>
        <taxon>Lacertidae</taxon>
        <taxon>Podarcis</taxon>
    </lineage>
</organism>
<keyword evidence="1" id="KW-0472">Membrane</keyword>
<accession>A0AA35P8T5</accession>
<protein>
    <submittedName>
        <fullName evidence="3">Shisa like 2A</fullName>
    </submittedName>
</protein>